<keyword evidence="3" id="KW-1185">Reference proteome</keyword>
<organism evidence="2 3">
    <name type="scientific">Prorocentrum cordatum</name>
    <dbReference type="NCBI Taxonomy" id="2364126"/>
    <lineage>
        <taxon>Eukaryota</taxon>
        <taxon>Sar</taxon>
        <taxon>Alveolata</taxon>
        <taxon>Dinophyceae</taxon>
        <taxon>Prorocentrales</taxon>
        <taxon>Prorocentraceae</taxon>
        <taxon>Prorocentrum</taxon>
    </lineage>
</organism>
<dbReference type="Proteomes" id="UP001189429">
    <property type="component" value="Unassembled WGS sequence"/>
</dbReference>
<protein>
    <submittedName>
        <fullName evidence="2">Uncharacterized protein</fullName>
    </submittedName>
</protein>
<proteinExistence type="predicted"/>
<gene>
    <name evidence="2" type="ORF">PCOR1329_LOCUS5285</name>
</gene>
<comment type="caution">
    <text evidence="2">The sequence shown here is derived from an EMBL/GenBank/DDBJ whole genome shotgun (WGS) entry which is preliminary data.</text>
</comment>
<evidence type="ECO:0000313" key="3">
    <source>
        <dbReference type="Proteomes" id="UP001189429"/>
    </source>
</evidence>
<dbReference type="EMBL" id="CAUYUJ010001392">
    <property type="protein sequence ID" value="CAK0795689.1"/>
    <property type="molecule type" value="Genomic_DNA"/>
</dbReference>
<accession>A0ABN9PYK1</accession>
<evidence type="ECO:0000313" key="2">
    <source>
        <dbReference type="EMBL" id="CAK0795689.1"/>
    </source>
</evidence>
<sequence>MLWLNGMFDFNMLPKEPRSRLSSAAVCAKRIKATLQRVRFLWRNAERPYSPQIQELKNMMVQRSPTGSEADTLTVIEVDSVPLDVAVAEPERCDDAEVDGTGKPEGDKGDVEVMVAPEQVEEICSAAVEGDDAELDALMGQDAADEGAIVLEDSAAAYVHTLAAGALTDESQDEEAGFFHALHGDKGVEFLPDSCRNMAMTGDVLHGGPHPGAQDSKNEHLEGDMERIFASEAPVVGKPMIKKKNRAAKTKGELKGGASLGSKGKKGKGKKGKQGKKVKKGKHDASGLQGAEDGGEMALDAGEPLDAAKKKKKKVKKVKMDTDAIPRDDVIPPPKKTAAKQKAGKKAFASAHGDGGGPPAVAKGKVEKAAMLEEYEEAVKQVKASTEKVELTERVQVSLKMLPEEAKLGTELGAWRKNYRVPIVGGIVEVQLHHRLFRMIKQCEEAESNEGPLNFPWRAYSSVQDAWDAARNRVMGVC</sequence>
<feature type="region of interest" description="Disordered" evidence="1">
    <location>
        <begin position="236"/>
        <end position="305"/>
    </location>
</feature>
<feature type="compositionally biased region" description="Basic residues" evidence="1">
    <location>
        <begin position="240"/>
        <end position="249"/>
    </location>
</feature>
<feature type="compositionally biased region" description="Basic residues" evidence="1">
    <location>
        <begin position="263"/>
        <end position="282"/>
    </location>
</feature>
<name>A0ABN9PYK1_9DINO</name>
<evidence type="ECO:0000256" key="1">
    <source>
        <dbReference type="SAM" id="MobiDB-lite"/>
    </source>
</evidence>
<reference evidence="2" key="1">
    <citation type="submission" date="2023-10" db="EMBL/GenBank/DDBJ databases">
        <authorList>
            <person name="Chen Y."/>
            <person name="Shah S."/>
            <person name="Dougan E. K."/>
            <person name="Thang M."/>
            <person name="Chan C."/>
        </authorList>
    </citation>
    <scope>NUCLEOTIDE SEQUENCE [LARGE SCALE GENOMIC DNA]</scope>
</reference>